<name>A0ABW4VAI9_9MICO</name>
<accession>A0ABW4VAI9</accession>
<keyword evidence="2" id="KW-1185">Reference proteome</keyword>
<proteinExistence type="predicted"/>
<dbReference type="Proteomes" id="UP001597338">
    <property type="component" value="Unassembled WGS sequence"/>
</dbReference>
<sequence>MLPDGRGGQNDDAGEAWAGRFEFFLTNPDDQPDRSRWDTELAFKLAD</sequence>
<dbReference type="EMBL" id="JBHUHF010000001">
    <property type="protein sequence ID" value="MFD2026891.1"/>
    <property type="molecule type" value="Genomic_DNA"/>
</dbReference>
<organism evidence="1 2">
    <name type="scientific">Promicromonospora aerolata</name>
    <dbReference type="NCBI Taxonomy" id="195749"/>
    <lineage>
        <taxon>Bacteria</taxon>
        <taxon>Bacillati</taxon>
        <taxon>Actinomycetota</taxon>
        <taxon>Actinomycetes</taxon>
        <taxon>Micrococcales</taxon>
        <taxon>Promicromonosporaceae</taxon>
        <taxon>Promicromonospora</taxon>
    </lineage>
</organism>
<evidence type="ECO:0000313" key="2">
    <source>
        <dbReference type="Proteomes" id="UP001597338"/>
    </source>
</evidence>
<protein>
    <submittedName>
        <fullName evidence="1">Uncharacterized protein</fullName>
    </submittedName>
</protein>
<dbReference type="RefSeq" id="WP_377198697.1">
    <property type="nucleotide sequence ID" value="NZ_JBHUHF010000001.1"/>
</dbReference>
<reference evidence="2" key="1">
    <citation type="journal article" date="2019" name="Int. J. Syst. Evol. Microbiol.">
        <title>The Global Catalogue of Microorganisms (GCM) 10K type strain sequencing project: providing services to taxonomists for standard genome sequencing and annotation.</title>
        <authorList>
            <consortium name="The Broad Institute Genomics Platform"/>
            <consortium name="The Broad Institute Genome Sequencing Center for Infectious Disease"/>
            <person name="Wu L."/>
            <person name="Ma J."/>
        </authorList>
    </citation>
    <scope>NUCLEOTIDE SEQUENCE [LARGE SCALE GENOMIC DNA]</scope>
    <source>
        <strain evidence="2">CCM 7043</strain>
    </source>
</reference>
<gene>
    <name evidence="1" type="ORF">ACFSL2_15350</name>
</gene>
<evidence type="ECO:0000313" key="1">
    <source>
        <dbReference type="EMBL" id="MFD2026891.1"/>
    </source>
</evidence>
<comment type="caution">
    <text evidence="1">The sequence shown here is derived from an EMBL/GenBank/DDBJ whole genome shotgun (WGS) entry which is preliminary data.</text>
</comment>